<dbReference type="CDD" id="cd16018">
    <property type="entry name" value="Enpp"/>
    <property type="match status" value="1"/>
</dbReference>
<keyword evidence="2" id="KW-1185">Reference proteome</keyword>
<comment type="caution">
    <text evidence="1">The sequence shown here is derived from an EMBL/GenBank/DDBJ whole genome shotgun (WGS) entry which is preliminary data.</text>
</comment>
<dbReference type="Gene3D" id="3.40.720.10">
    <property type="entry name" value="Alkaline Phosphatase, subunit A"/>
    <property type="match status" value="2"/>
</dbReference>
<reference evidence="1 2" key="1">
    <citation type="journal article" date="2019" name="Environ. Microbiol.">
        <title>Species interactions and distinct microbial communities in high Arctic permafrost affected cryosols are associated with the CH4 and CO2 gas fluxes.</title>
        <authorList>
            <person name="Altshuler I."/>
            <person name="Hamel J."/>
            <person name="Turney S."/>
            <person name="Magnuson E."/>
            <person name="Levesque R."/>
            <person name="Greer C."/>
            <person name="Whyte L.G."/>
        </authorList>
    </citation>
    <scope>NUCLEOTIDE SEQUENCE [LARGE SCALE GENOMIC DNA]</scope>
    <source>
        <strain evidence="1 2">S13Y</strain>
    </source>
</reference>
<proteinExistence type="predicted"/>
<dbReference type="AlphaFoldDB" id="A0A502CFU3"/>
<dbReference type="SUPFAM" id="SSF53649">
    <property type="entry name" value="Alkaline phosphatase-like"/>
    <property type="match status" value="1"/>
</dbReference>
<sequence length="472" mass="49761">MRHFLPALLLGVVALFGATGSIARPVLLISIDGLRPADVIDAQQRGLKLPNLQAFLTRGSYASDVRGVLPTLTYPAHTTLITGVAPALHGISNNLTFDPTNKNQLGWDWYASDIRVPTLWDAAHAAGLTTANVHWPVSVGAPVDWNLPQIWRTGTPDDRKLLAALATPGLLPALEKDLGPYADGINEALDGDQNRARFAVKLLQLHRPQFMTVYFAALDDKEHATGPGTPAANQVLEGIDALVGELVVAAQRVHPDGVVAVVSDHGFAPVRQDVNLYAPFIQAGLVSVKDGAVSGWQAMPWNAGGSAAIVLKDPADVAVKARVAALLARLQADPAYGIERVLDHPQLVAHGATAKASWFVLFKLGHEMGIKPDAPMPAPGHYLGMHGYDPALPAMRSTFLIAGAGVPAGRDLGSIDMRDIAPTLAALLGVSLPQAQGMALAGVTQATASQAVAGRLSRKSHMDVHTASDTRL</sequence>
<dbReference type="InterPro" id="IPR002591">
    <property type="entry name" value="Phosphodiest/P_Trfase"/>
</dbReference>
<dbReference type="PANTHER" id="PTHR10151:SF120">
    <property type="entry name" value="BIS(5'-ADENOSYL)-TRIPHOSPHATASE"/>
    <property type="match status" value="1"/>
</dbReference>
<protein>
    <submittedName>
        <fullName evidence="1">Alkaline phosphatase family protein</fullName>
    </submittedName>
</protein>
<dbReference type="EMBL" id="RCZO01000001">
    <property type="protein sequence ID" value="TPG11474.1"/>
    <property type="molecule type" value="Genomic_DNA"/>
</dbReference>
<dbReference type="PANTHER" id="PTHR10151">
    <property type="entry name" value="ECTONUCLEOTIDE PYROPHOSPHATASE/PHOSPHODIESTERASE"/>
    <property type="match status" value="1"/>
</dbReference>
<evidence type="ECO:0000313" key="2">
    <source>
        <dbReference type="Proteomes" id="UP000319486"/>
    </source>
</evidence>
<accession>A0A502CFU3</accession>
<dbReference type="InterPro" id="IPR017850">
    <property type="entry name" value="Alkaline_phosphatase_core_sf"/>
</dbReference>
<dbReference type="Proteomes" id="UP000319486">
    <property type="component" value="Unassembled WGS sequence"/>
</dbReference>
<dbReference type="Pfam" id="PF01663">
    <property type="entry name" value="Phosphodiest"/>
    <property type="match status" value="1"/>
</dbReference>
<dbReference type="GO" id="GO:0016787">
    <property type="term" value="F:hydrolase activity"/>
    <property type="evidence" value="ECO:0007669"/>
    <property type="project" value="UniProtKB-ARBA"/>
</dbReference>
<name>A0A502CFU3_9GAMM</name>
<gene>
    <name evidence="1" type="ORF">EAH88_02860</name>
</gene>
<evidence type="ECO:0000313" key="1">
    <source>
        <dbReference type="EMBL" id="TPG11474.1"/>
    </source>
</evidence>
<dbReference type="RefSeq" id="WP_140648732.1">
    <property type="nucleotide sequence ID" value="NZ_RCZO01000001.1"/>
</dbReference>
<organism evidence="1 2">
    <name type="scientific">Rhodanobacter glycinis</name>
    <dbReference type="NCBI Taxonomy" id="582702"/>
    <lineage>
        <taxon>Bacteria</taxon>
        <taxon>Pseudomonadati</taxon>
        <taxon>Pseudomonadota</taxon>
        <taxon>Gammaproteobacteria</taxon>
        <taxon>Lysobacterales</taxon>
        <taxon>Rhodanobacteraceae</taxon>
        <taxon>Rhodanobacter</taxon>
    </lineage>
</organism>